<dbReference type="Gene3D" id="3.40.50.1980">
    <property type="entry name" value="Nitrogenase molybdenum iron protein domain"/>
    <property type="match status" value="2"/>
</dbReference>
<sequence>MRYLFILILLTTHPLSAQERIVSAGGTLTEIIFALDKQNTLVAVDQSSLYPKQATQLDQIGYYRDLAAEGVLSVRPTKLLVLEGAGRSHALAQIEATGVELIHYKKPNSINDLLNLVKRLGKDLNANDKARALVAQIKNSLPPKATKETHSALFLLSANERGLVAAGTDTVADLLLDYAGVTNLGATHKGFKVINNEVLAVKQPDFLIAPAHVVYSLGGKEAFCNQPTLRLLTAAKQCRLLVMDSLLSLGMSPRIATGIKELSNYKATL</sequence>
<keyword evidence="3" id="KW-1185">Reference proteome</keyword>
<evidence type="ECO:0000259" key="1">
    <source>
        <dbReference type="PROSITE" id="PS50983"/>
    </source>
</evidence>
<dbReference type="EMBL" id="JABBMT010000002">
    <property type="protein sequence ID" value="NMM39632.1"/>
    <property type="molecule type" value="Genomic_DNA"/>
</dbReference>
<feature type="domain" description="Fe/B12 periplasmic-binding" evidence="1">
    <location>
        <begin position="20"/>
        <end position="269"/>
    </location>
</feature>
<organism evidence="2 3">
    <name type="scientific">Pseudoalteromonas arctica</name>
    <dbReference type="NCBI Taxonomy" id="394751"/>
    <lineage>
        <taxon>Bacteria</taxon>
        <taxon>Pseudomonadati</taxon>
        <taxon>Pseudomonadota</taxon>
        <taxon>Gammaproteobacteria</taxon>
        <taxon>Alteromonadales</taxon>
        <taxon>Pseudoalteromonadaceae</taxon>
        <taxon>Pseudoalteromonas</taxon>
    </lineage>
</organism>
<dbReference type="InterPro" id="IPR002491">
    <property type="entry name" value="ABC_transptr_periplasmic_BD"/>
</dbReference>
<reference evidence="2" key="1">
    <citation type="submission" date="2020-04" db="EMBL/GenBank/DDBJ databases">
        <title>Genome Sequencing for Pseudoaltermonas arctica.</title>
        <authorList>
            <person name="Elkins N.S."/>
        </authorList>
    </citation>
    <scope>NUCLEOTIDE SEQUENCE [LARGE SCALE GENOMIC DNA]</scope>
    <source>
        <strain evidence="2">NEC-BIFX-2020_0012</strain>
    </source>
</reference>
<dbReference type="InterPro" id="IPR050902">
    <property type="entry name" value="ABC_Transporter_SBP"/>
</dbReference>
<dbReference type="AlphaFoldDB" id="A0A7Y0DQ67"/>
<dbReference type="PANTHER" id="PTHR30535:SF4">
    <property type="entry name" value="HEMIN-BINDING PERIPLASMIC PROTEIN HMUT"/>
    <property type="match status" value="1"/>
</dbReference>
<dbReference type="Proteomes" id="UP000570493">
    <property type="component" value="Unassembled WGS sequence"/>
</dbReference>
<evidence type="ECO:0000313" key="2">
    <source>
        <dbReference type="EMBL" id="NMM39632.1"/>
    </source>
</evidence>
<dbReference type="SUPFAM" id="SSF53807">
    <property type="entry name" value="Helical backbone' metal receptor"/>
    <property type="match status" value="1"/>
</dbReference>
<evidence type="ECO:0000313" key="3">
    <source>
        <dbReference type="Proteomes" id="UP000570493"/>
    </source>
</evidence>
<protein>
    <submittedName>
        <fullName evidence="2">ABC transporter substrate-binding protein</fullName>
    </submittedName>
</protein>
<accession>A0A7Y0DQ67</accession>
<gene>
    <name evidence="2" type="ORF">HHO47_01950</name>
</gene>
<comment type="caution">
    <text evidence="2">The sequence shown here is derived from an EMBL/GenBank/DDBJ whole genome shotgun (WGS) entry which is preliminary data.</text>
</comment>
<proteinExistence type="predicted"/>
<dbReference type="PROSITE" id="PS50983">
    <property type="entry name" value="FE_B12_PBP"/>
    <property type="match status" value="1"/>
</dbReference>
<dbReference type="RefSeq" id="WP_169018383.1">
    <property type="nucleotide sequence ID" value="NZ_JABBMT010000002.1"/>
</dbReference>
<name>A0A7Y0DQ67_9GAMM</name>
<dbReference type="PANTHER" id="PTHR30535">
    <property type="entry name" value="VITAMIN B12-BINDING PROTEIN"/>
    <property type="match status" value="1"/>
</dbReference>
<dbReference type="Pfam" id="PF01497">
    <property type="entry name" value="Peripla_BP_2"/>
    <property type="match status" value="1"/>
</dbReference>